<evidence type="ECO:0000313" key="4">
    <source>
        <dbReference type="Proteomes" id="UP000249915"/>
    </source>
</evidence>
<dbReference type="AlphaFoldDB" id="A0A2V4B218"/>
<protein>
    <recommendedName>
        <fullName evidence="2">Low molecular weight protein antigen 6 PH domain-containing protein</fullName>
    </recommendedName>
</protein>
<name>A0A2V4B218_9PSEU</name>
<sequence length="132" mass="14155">MPAEGRRAVFRVPGTALLTIIILLFCITPAAFALPGLQALYLIPIGLTVWIIRTRTTATREGLTVRTMFGTRELPWEALSGLAITPKSKVQAVLADGGKVTLPTVRTRHLPVLSLVSEGRVPDPSGVLAEES</sequence>
<dbReference type="Proteomes" id="UP000249915">
    <property type="component" value="Unassembled WGS sequence"/>
</dbReference>
<evidence type="ECO:0000313" key="3">
    <source>
        <dbReference type="EMBL" id="PXY28311.1"/>
    </source>
</evidence>
<dbReference type="Pfam" id="PF10756">
    <property type="entry name" value="bPH_6"/>
    <property type="match status" value="1"/>
</dbReference>
<evidence type="ECO:0000259" key="2">
    <source>
        <dbReference type="Pfam" id="PF10756"/>
    </source>
</evidence>
<evidence type="ECO:0000256" key="1">
    <source>
        <dbReference type="SAM" id="Phobius"/>
    </source>
</evidence>
<keyword evidence="4" id="KW-1185">Reference proteome</keyword>
<feature type="transmembrane region" description="Helical" evidence="1">
    <location>
        <begin position="39"/>
        <end position="56"/>
    </location>
</feature>
<gene>
    <name evidence="3" type="ORF">BAY60_11105</name>
</gene>
<feature type="domain" description="Low molecular weight protein antigen 6 PH" evidence="2">
    <location>
        <begin position="53"/>
        <end position="123"/>
    </location>
</feature>
<keyword evidence="1" id="KW-0472">Membrane</keyword>
<dbReference type="EMBL" id="MASW01000002">
    <property type="protein sequence ID" value="PXY28311.1"/>
    <property type="molecule type" value="Genomic_DNA"/>
</dbReference>
<reference evidence="3 4" key="1">
    <citation type="submission" date="2016-07" db="EMBL/GenBank/DDBJ databases">
        <title>Draft genome sequence of Prauserella muralis DSM 45305, isolated from a mould-covered wall in an indoor environment.</title>
        <authorList>
            <person name="Ruckert C."/>
            <person name="Albersmeier A."/>
            <person name="Jiang C.-L."/>
            <person name="Jiang Y."/>
            <person name="Kalinowski J."/>
            <person name="Schneider O."/>
            <person name="Winkler A."/>
            <person name="Zotchev S.B."/>
        </authorList>
    </citation>
    <scope>NUCLEOTIDE SEQUENCE [LARGE SCALE GENOMIC DNA]</scope>
    <source>
        <strain evidence="3 4">DSM 45305</strain>
    </source>
</reference>
<keyword evidence="1" id="KW-1133">Transmembrane helix</keyword>
<comment type="caution">
    <text evidence="3">The sequence shown here is derived from an EMBL/GenBank/DDBJ whole genome shotgun (WGS) entry which is preliminary data.</text>
</comment>
<organism evidence="3 4">
    <name type="scientific">Prauserella muralis</name>
    <dbReference type="NCBI Taxonomy" id="588067"/>
    <lineage>
        <taxon>Bacteria</taxon>
        <taxon>Bacillati</taxon>
        <taxon>Actinomycetota</taxon>
        <taxon>Actinomycetes</taxon>
        <taxon>Pseudonocardiales</taxon>
        <taxon>Pseudonocardiaceae</taxon>
        <taxon>Prauserella</taxon>
    </lineage>
</organism>
<feature type="transmembrane region" description="Helical" evidence="1">
    <location>
        <begin position="12"/>
        <end position="33"/>
    </location>
</feature>
<keyword evidence="1" id="KW-0812">Transmembrane</keyword>
<dbReference type="InterPro" id="IPR019692">
    <property type="entry name" value="CFP-6_PH"/>
</dbReference>
<proteinExistence type="predicted"/>
<dbReference type="OrthoDB" id="5194605at2"/>
<accession>A0A2V4B218</accession>